<dbReference type="AlphaFoldDB" id="R1IE54"/>
<dbReference type="Gene3D" id="2.40.170.20">
    <property type="entry name" value="TonB-dependent receptor, beta-barrel domain"/>
    <property type="match status" value="1"/>
</dbReference>
<evidence type="ECO:0000259" key="15">
    <source>
        <dbReference type="Pfam" id="PF07715"/>
    </source>
</evidence>
<dbReference type="InterPro" id="IPR012910">
    <property type="entry name" value="Plug_dom"/>
</dbReference>
<dbReference type="GO" id="GO:0015420">
    <property type="term" value="F:ABC-type vitamin B12 transporter activity"/>
    <property type="evidence" value="ECO:0007669"/>
    <property type="project" value="InterPro"/>
</dbReference>
<evidence type="ECO:0000256" key="1">
    <source>
        <dbReference type="ARBA" id="ARBA00004571"/>
    </source>
</evidence>
<dbReference type="InterPro" id="IPR000531">
    <property type="entry name" value="Beta-barrel_TonB"/>
</dbReference>
<dbReference type="InterPro" id="IPR036942">
    <property type="entry name" value="Beta-barrel_TonB_sf"/>
</dbReference>
<gene>
    <name evidence="11" type="primary">btuB</name>
    <name evidence="16" type="ORF">D515_02246</name>
</gene>
<dbReference type="PROSITE" id="PS00430">
    <property type="entry name" value="TONB_DEPENDENT_REC_1"/>
    <property type="match status" value="1"/>
</dbReference>
<evidence type="ECO:0000256" key="7">
    <source>
        <dbReference type="ARBA" id="ARBA00023077"/>
    </source>
</evidence>
<reference evidence="16 17" key="1">
    <citation type="journal article" date="2014" name="PLoS ONE">
        <title>Grimontia indica AK16(T), sp. nov., Isolated from a Seawater Sample Reports the Presence of Pathogenic Genes Similar to Vibrio Genus.</title>
        <authorList>
            <person name="Singh A."/>
            <person name="Vaidya B."/>
            <person name="Khatri I."/>
            <person name="Srinivas T.N."/>
            <person name="Subramanian S."/>
            <person name="Korpole S."/>
            <person name="Pinnaka A.K."/>
        </authorList>
    </citation>
    <scope>NUCLEOTIDE SEQUENCE [LARGE SCALE GENOMIC DNA]</scope>
    <source>
        <strain evidence="16 17">AK16</strain>
    </source>
</reference>
<dbReference type="EMBL" id="ANFM02000026">
    <property type="protein sequence ID" value="EOD79016.1"/>
    <property type="molecule type" value="Genomic_DNA"/>
</dbReference>
<feature type="domain" description="TonB-dependent receptor-like beta-barrel" evidence="14">
    <location>
        <begin position="197"/>
        <end position="577"/>
    </location>
</feature>
<comment type="similarity">
    <text evidence="11">Belongs to the TonB-dependent receptor family. BtuB (TC 1.B.14.3.1) subfamily.</text>
</comment>
<keyword evidence="6 11" id="KW-0406">Ion transport</keyword>
<evidence type="ECO:0000256" key="8">
    <source>
        <dbReference type="ARBA" id="ARBA00023114"/>
    </source>
</evidence>
<evidence type="ECO:0000256" key="3">
    <source>
        <dbReference type="ARBA" id="ARBA00022452"/>
    </source>
</evidence>
<dbReference type="CDD" id="cd01347">
    <property type="entry name" value="ligand_gated_channel"/>
    <property type="match status" value="1"/>
</dbReference>
<keyword evidence="16" id="KW-0675">Receptor</keyword>
<dbReference type="InterPro" id="IPR039426">
    <property type="entry name" value="TonB-dep_rcpt-like"/>
</dbReference>
<dbReference type="PANTHER" id="PTHR30069:SF53">
    <property type="entry name" value="COLICIN I RECEPTOR-RELATED"/>
    <property type="match status" value="1"/>
</dbReference>
<sequence length="603" mass="67364" precursor="true">MSKKLLAAGMLPWAAFAHAESTTSSVDDTMVVTASRFEQSTQSLTAQVEIVTRQDIDRMQAKTLTDVFRRMTGIQVSQYGGRGQLATLMVRGANSDQVLVLIDGIRFTRAVKGTVDFSQLPLTFVERIEYVRGARASVYGSEAIGGVINIITRANNDTDRATRLTAGVGSRDYVEASGSSGFKVGENGQLNVALGYESDDGYNVHPIQGLNDGDKHGFETKNGLIGYVSKLNQDWTVFANARAFENVYQYDGSWNTTYSYKESTVENYSFAGGVNYESELLSSQIQVSWQDQSDYDYEKKDGKGSAQPDDLEQLNLQWNNQYELSEVVTIGGGTDYRKETFIVNASNSDYDRDNLAFYGIALVDFENVFGEVGARLDDNEQFGSETTYNFGAGFRLTEELVLKMSYGTAFKAPNLFQLYSFYGNSKLKPESSKSAELSLNGVVQEVYWSVTGYNTKIDDLIEYDNSTRTYNNLNGESTLKGVELTAEFDTGFLSHQLSADFKDPKDEEDNLLPYRAKKSYKYTAIAYFDEFDVSLGYQYIGKRENSGTKLGSYSLLDASVNYFATESVTLNARVDNLLDKEYEMVIGYPAPERTFYVSMDYRF</sequence>
<dbReference type="GO" id="GO:0015288">
    <property type="term" value="F:porin activity"/>
    <property type="evidence" value="ECO:0007669"/>
    <property type="project" value="UniProtKB-KW"/>
</dbReference>
<evidence type="ECO:0000256" key="4">
    <source>
        <dbReference type="ARBA" id="ARBA00022692"/>
    </source>
</evidence>
<keyword evidence="9 11" id="KW-0472">Membrane</keyword>
<comment type="function">
    <text evidence="11">Involved in the active translocation of vitamin B12 (cyanocobalamin) across the outer membrane to the periplasmic space. It derives its energy for transport by interacting with the trans-periplasmic membrane protein TonB.</text>
</comment>
<keyword evidence="7 11" id="KW-0798">TonB box</keyword>
<keyword evidence="17" id="KW-1185">Reference proteome</keyword>
<dbReference type="GO" id="GO:0009279">
    <property type="term" value="C:cell outer membrane"/>
    <property type="evidence" value="ECO:0007669"/>
    <property type="project" value="UniProtKB-SubCell"/>
</dbReference>
<dbReference type="RefSeq" id="WP_002539758.1">
    <property type="nucleotide sequence ID" value="NZ_ANFM02000026.1"/>
</dbReference>
<dbReference type="Gene3D" id="2.170.130.10">
    <property type="entry name" value="TonB-dependent receptor, plug domain"/>
    <property type="match status" value="1"/>
</dbReference>
<proteinExistence type="inferred from homology"/>
<dbReference type="InterPro" id="IPR010101">
    <property type="entry name" value="B12_transptr_BtuB"/>
</dbReference>
<dbReference type="Proteomes" id="UP000011223">
    <property type="component" value="Unassembled WGS sequence"/>
</dbReference>
<organism evidence="16 17">
    <name type="scientific">Grimontia indica</name>
    <dbReference type="NCBI Taxonomy" id="1056512"/>
    <lineage>
        <taxon>Bacteria</taxon>
        <taxon>Pseudomonadati</taxon>
        <taxon>Pseudomonadota</taxon>
        <taxon>Gammaproteobacteria</taxon>
        <taxon>Vibrionales</taxon>
        <taxon>Vibrionaceae</taxon>
        <taxon>Grimontia</taxon>
    </lineage>
</organism>
<dbReference type="NCBIfam" id="TIGR01779">
    <property type="entry name" value="TonB-B12"/>
    <property type="match status" value="1"/>
</dbReference>
<keyword evidence="8 11" id="KW-0626">Porin</keyword>
<evidence type="ECO:0000256" key="6">
    <source>
        <dbReference type="ARBA" id="ARBA00023065"/>
    </source>
</evidence>
<feature type="short sequence motif" description="TonB box" evidence="13">
    <location>
        <begin position="29"/>
        <end position="35"/>
    </location>
</feature>
<keyword evidence="10 11" id="KW-0998">Cell outer membrane</keyword>
<dbReference type="SUPFAM" id="SSF56935">
    <property type="entry name" value="Porins"/>
    <property type="match status" value="1"/>
</dbReference>
<dbReference type="Pfam" id="PF00593">
    <property type="entry name" value="TonB_dep_Rec_b-barrel"/>
    <property type="match status" value="1"/>
</dbReference>
<dbReference type="eggNOG" id="COG4206">
    <property type="taxonomic scope" value="Bacteria"/>
</dbReference>
<protein>
    <recommendedName>
        <fullName evidence="11">Vitamin B12 transporter BtuB</fullName>
    </recommendedName>
    <alternativeName>
        <fullName evidence="11">Cobalamin receptor</fullName>
    </alternativeName>
    <alternativeName>
        <fullName evidence="11">Outer membrane cobalamin translocator</fullName>
    </alternativeName>
</protein>
<feature type="short sequence motif" description="TonB C-terminal box" evidence="11">
    <location>
        <begin position="586"/>
        <end position="603"/>
    </location>
</feature>
<evidence type="ECO:0000256" key="5">
    <source>
        <dbReference type="ARBA" id="ARBA00022729"/>
    </source>
</evidence>
<dbReference type="GO" id="GO:0006811">
    <property type="term" value="P:monoatomic ion transport"/>
    <property type="evidence" value="ECO:0007669"/>
    <property type="project" value="UniProtKB-KW"/>
</dbReference>
<dbReference type="Pfam" id="PF07715">
    <property type="entry name" value="Plug"/>
    <property type="match status" value="1"/>
</dbReference>
<evidence type="ECO:0000259" key="14">
    <source>
        <dbReference type="Pfam" id="PF00593"/>
    </source>
</evidence>
<dbReference type="PROSITE" id="PS52016">
    <property type="entry name" value="TONB_DEPENDENT_REC_3"/>
    <property type="match status" value="1"/>
</dbReference>
<keyword evidence="5 11" id="KW-0732">Signal</keyword>
<evidence type="ECO:0000313" key="17">
    <source>
        <dbReference type="Proteomes" id="UP000011223"/>
    </source>
</evidence>
<dbReference type="HAMAP" id="MF_01531">
    <property type="entry name" value="BtuB"/>
    <property type="match status" value="1"/>
</dbReference>
<keyword evidence="4 11" id="KW-0812">Transmembrane</keyword>
<keyword evidence="3 11" id="KW-1134">Transmembrane beta strand</keyword>
<evidence type="ECO:0000256" key="2">
    <source>
        <dbReference type="ARBA" id="ARBA00022448"/>
    </source>
</evidence>
<feature type="short sequence motif" description="TonB box" evidence="11">
    <location>
        <begin position="28"/>
        <end position="35"/>
    </location>
</feature>
<comment type="caution">
    <text evidence="16">The sequence shown here is derived from an EMBL/GenBank/DDBJ whole genome shotgun (WGS) entry which is preliminary data.</text>
</comment>
<comment type="subcellular location">
    <subcellularLocation>
        <location evidence="1 11 12">Cell outer membrane</location>
        <topology evidence="1 11 12">Multi-pass membrane protein</topology>
    </subcellularLocation>
</comment>
<accession>R1IE54</accession>
<evidence type="ECO:0000256" key="13">
    <source>
        <dbReference type="PROSITE-ProRule" id="PRU10143"/>
    </source>
</evidence>
<feature type="domain" description="TonB-dependent receptor plug" evidence="15">
    <location>
        <begin position="42"/>
        <end position="147"/>
    </location>
</feature>
<evidence type="ECO:0000256" key="11">
    <source>
        <dbReference type="HAMAP-Rule" id="MF_01531"/>
    </source>
</evidence>
<evidence type="ECO:0000256" key="9">
    <source>
        <dbReference type="ARBA" id="ARBA00023136"/>
    </source>
</evidence>
<evidence type="ECO:0000256" key="12">
    <source>
        <dbReference type="PROSITE-ProRule" id="PRU01360"/>
    </source>
</evidence>
<dbReference type="InterPro" id="IPR010916">
    <property type="entry name" value="TonB_box_CS"/>
</dbReference>
<evidence type="ECO:0000256" key="10">
    <source>
        <dbReference type="ARBA" id="ARBA00023237"/>
    </source>
</evidence>
<dbReference type="PANTHER" id="PTHR30069">
    <property type="entry name" value="TONB-DEPENDENT OUTER MEMBRANE RECEPTOR"/>
    <property type="match status" value="1"/>
</dbReference>
<dbReference type="GO" id="GO:0046930">
    <property type="term" value="C:pore complex"/>
    <property type="evidence" value="ECO:0007669"/>
    <property type="project" value="UniProtKB-KW"/>
</dbReference>
<evidence type="ECO:0000313" key="16">
    <source>
        <dbReference type="EMBL" id="EOD79016.1"/>
    </source>
</evidence>
<keyword evidence="2 11" id="KW-0813">Transport</keyword>
<feature type="signal peptide" evidence="11">
    <location>
        <begin position="1"/>
        <end position="19"/>
    </location>
</feature>
<feature type="chain" id="PRO_5011802528" description="Vitamin B12 transporter BtuB" evidence="11">
    <location>
        <begin position="20"/>
        <end position="603"/>
    </location>
</feature>
<name>R1IE54_9GAMM</name>
<dbReference type="InterPro" id="IPR037066">
    <property type="entry name" value="Plug_dom_sf"/>
</dbReference>